<dbReference type="PANTHER" id="PTHR18640">
    <property type="entry name" value="SOLUTE CARRIER FAMILY 10 MEMBER 7"/>
    <property type="match status" value="1"/>
</dbReference>
<dbReference type="EMBL" id="BMIU01000032">
    <property type="protein sequence ID" value="GGF49670.1"/>
    <property type="molecule type" value="Genomic_DNA"/>
</dbReference>
<feature type="transmembrane region" description="Helical" evidence="1">
    <location>
        <begin position="12"/>
        <end position="30"/>
    </location>
</feature>
<feature type="transmembrane region" description="Helical" evidence="1">
    <location>
        <begin position="135"/>
        <end position="157"/>
    </location>
</feature>
<dbReference type="RefSeq" id="WP_137402338.1">
    <property type="nucleotide sequence ID" value="NZ_BMIU01000032.1"/>
</dbReference>
<keyword evidence="1" id="KW-0812">Transmembrane</keyword>
<dbReference type="PIRSF" id="PIRSF026166">
    <property type="entry name" value="UCP026166"/>
    <property type="match status" value="1"/>
</dbReference>
<feature type="transmembrane region" description="Helical" evidence="1">
    <location>
        <begin position="42"/>
        <end position="61"/>
    </location>
</feature>
<comment type="caution">
    <text evidence="2">The sequence shown here is derived from an EMBL/GenBank/DDBJ whole genome shotgun (WGS) entry which is preliminary data.</text>
</comment>
<name>A0ABQ1VAQ2_9BACT</name>
<feature type="transmembrane region" description="Helical" evidence="1">
    <location>
        <begin position="169"/>
        <end position="190"/>
    </location>
</feature>
<dbReference type="PANTHER" id="PTHR18640:SF5">
    <property type="entry name" value="SODIUM_BILE ACID COTRANSPORTER 7"/>
    <property type="match status" value="1"/>
</dbReference>
<proteinExistence type="predicted"/>
<dbReference type="Gene3D" id="1.20.1530.20">
    <property type="match status" value="1"/>
</dbReference>
<dbReference type="InterPro" id="IPR038770">
    <property type="entry name" value="Na+/solute_symporter_sf"/>
</dbReference>
<evidence type="ECO:0000313" key="2">
    <source>
        <dbReference type="EMBL" id="GGF49670.1"/>
    </source>
</evidence>
<dbReference type="Proteomes" id="UP000647339">
    <property type="component" value="Unassembled WGS sequence"/>
</dbReference>
<keyword evidence="1" id="KW-0472">Membrane</keyword>
<evidence type="ECO:0000313" key="3">
    <source>
        <dbReference type="Proteomes" id="UP000647339"/>
    </source>
</evidence>
<feature type="transmembrane region" description="Helical" evidence="1">
    <location>
        <begin position="73"/>
        <end position="95"/>
    </location>
</feature>
<feature type="transmembrane region" description="Helical" evidence="1">
    <location>
        <begin position="211"/>
        <end position="226"/>
    </location>
</feature>
<dbReference type="Pfam" id="PF13593">
    <property type="entry name" value="SBF_like"/>
    <property type="match status" value="1"/>
</dbReference>
<accession>A0ABQ1VAQ2</accession>
<feature type="transmembrane region" description="Helical" evidence="1">
    <location>
        <begin position="107"/>
        <end position="128"/>
    </location>
</feature>
<feature type="transmembrane region" description="Helical" evidence="1">
    <location>
        <begin position="238"/>
        <end position="264"/>
    </location>
</feature>
<evidence type="ECO:0000256" key="1">
    <source>
        <dbReference type="SAM" id="Phobius"/>
    </source>
</evidence>
<keyword evidence="3" id="KW-1185">Reference proteome</keyword>
<dbReference type="InterPro" id="IPR016833">
    <property type="entry name" value="Put_Na-Bile_cotransptr"/>
</dbReference>
<keyword evidence="1" id="KW-1133">Transmembrane helix</keyword>
<reference evidence="3" key="1">
    <citation type="journal article" date="2019" name="Int. J. Syst. Evol. Microbiol.">
        <title>The Global Catalogue of Microorganisms (GCM) 10K type strain sequencing project: providing services to taxonomists for standard genome sequencing and annotation.</title>
        <authorList>
            <consortium name="The Broad Institute Genomics Platform"/>
            <consortium name="The Broad Institute Genome Sequencing Center for Infectious Disease"/>
            <person name="Wu L."/>
            <person name="Ma J."/>
        </authorList>
    </citation>
    <scope>NUCLEOTIDE SEQUENCE [LARGE SCALE GENOMIC DNA]</scope>
    <source>
        <strain evidence="3">CGMCC 1.15407</strain>
    </source>
</reference>
<gene>
    <name evidence="2" type="ORF">GCM10011339_42830</name>
</gene>
<sequence length="334" mass="36917">MNNVLQRLAKVGLNGFFLTLLLVILMAYLNPAIGADHQIMPWKYMIMIGNGLIFFFYGVKLDPRQLKVAVGNWKLHTVVQLTTFLVFPLFVYSFVSLGELEGEMRLGVVFLASLPSTVSSSVVLVSMARGNVPAAIFNASISSLLGIFITPFWMSMFMDNGDRDFLMDFLPTIGKLTVQVLLPFALGLLLHTKLKKWASHHGSSLKKFDQGVILMIVFTSFSNAFFDRMFDGISTNALMFLGLGMTALFLMIVAVMDFVAYAWGMAMEDRIALVFCGSKKSLVHGAIIGSVLFPDPAVLGAVMLPLMIYHALQLLMGSALAGYFKERVEYVSET</sequence>
<organism evidence="2 3">
    <name type="scientific">Echinicola rosea</name>
    <dbReference type="NCBI Taxonomy" id="1807691"/>
    <lineage>
        <taxon>Bacteria</taxon>
        <taxon>Pseudomonadati</taxon>
        <taxon>Bacteroidota</taxon>
        <taxon>Cytophagia</taxon>
        <taxon>Cytophagales</taxon>
        <taxon>Cyclobacteriaceae</taxon>
        <taxon>Echinicola</taxon>
    </lineage>
</organism>
<protein>
    <submittedName>
        <fullName evidence="2">Transporter</fullName>
    </submittedName>
</protein>
<feature type="transmembrane region" description="Helical" evidence="1">
    <location>
        <begin position="271"/>
        <end position="293"/>
    </location>
</feature>